<proteinExistence type="predicted"/>
<accession>A0A0V0T5D4</accession>
<keyword evidence="2" id="KW-1185">Reference proteome</keyword>
<reference evidence="1 2" key="1">
    <citation type="submission" date="2015-01" db="EMBL/GenBank/DDBJ databases">
        <title>Evolution of Trichinella species and genotypes.</title>
        <authorList>
            <person name="Korhonen P.K."/>
            <person name="Edoardo P."/>
            <person name="Giuseppe L.R."/>
            <person name="Gasser R.B."/>
        </authorList>
    </citation>
    <scope>NUCLEOTIDE SEQUENCE [LARGE SCALE GENOMIC DNA]</scope>
    <source>
        <strain evidence="1">ISS417</strain>
    </source>
</reference>
<comment type="caution">
    <text evidence="1">The sequence shown here is derived from an EMBL/GenBank/DDBJ whole genome shotgun (WGS) entry which is preliminary data.</text>
</comment>
<evidence type="ECO:0000313" key="1">
    <source>
        <dbReference type="EMBL" id="KRX34117.1"/>
    </source>
</evidence>
<dbReference type="EMBL" id="JYDJ01000628">
    <property type="protein sequence ID" value="KRX34117.1"/>
    <property type="molecule type" value="Genomic_DNA"/>
</dbReference>
<dbReference type="AlphaFoldDB" id="A0A0V0T5D4"/>
<protein>
    <submittedName>
        <fullName evidence="1">Uncharacterized protein</fullName>
    </submittedName>
</protein>
<gene>
    <name evidence="1" type="ORF">T05_10675</name>
</gene>
<name>A0A0V0T5D4_9BILA</name>
<sequence length="75" mass="8774">MTTTKPTKLLKRLVRAKNTDATTHIMLSWIVDHVQKNQECTNHKIISQYAVVSEKHGITDFHRTNWFTLGDFTLY</sequence>
<evidence type="ECO:0000313" key="2">
    <source>
        <dbReference type="Proteomes" id="UP000055048"/>
    </source>
</evidence>
<dbReference type="Proteomes" id="UP000055048">
    <property type="component" value="Unassembled WGS sequence"/>
</dbReference>
<organism evidence="1 2">
    <name type="scientific">Trichinella murrelli</name>
    <dbReference type="NCBI Taxonomy" id="144512"/>
    <lineage>
        <taxon>Eukaryota</taxon>
        <taxon>Metazoa</taxon>
        <taxon>Ecdysozoa</taxon>
        <taxon>Nematoda</taxon>
        <taxon>Enoplea</taxon>
        <taxon>Dorylaimia</taxon>
        <taxon>Trichinellida</taxon>
        <taxon>Trichinellidae</taxon>
        <taxon>Trichinella</taxon>
    </lineage>
</organism>